<dbReference type="PANTHER" id="PTHR23159">
    <property type="entry name" value="CENTROSOMAL PROTEIN 2"/>
    <property type="match status" value="1"/>
</dbReference>
<dbReference type="InterPro" id="IPR046864">
    <property type="entry name" value="VasX_N"/>
</dbReference>
<feature type="transmembrane region" description="Helical" evidence="2">
    <location>
        <begin position="949"/>
        <end position="969"/>
    </location>
</feature>
<dbReference type="Pfam" id="PF20249">
    <property type="entry name" value="VasX_N"/>
    <property type="match status" value="1"/>
</dbReference>
<protein>
    <recommendedName>
        <fullName evidence="3">Toxin VasX N-terminal region domain-containing protein</fullName>
    </recommendedName>
</protein>
<accession>A0A316FAR5</accession>
<reference evidence="4 5" key="1">
    <citation type="submission" date="2018-05" db="EMBL/GenBank/DDBJ databases">
        <title>Genomic Encyclopedia of Type Strains, Phase IV (KMG-IV): sequencing the most valuable type-strain genomes for metagenomic binning, comparative biology and taxonomic classification.</title>
        <authorList>
            <person name="Goeker M."/>
        </authorList>
    </citation>
    <scope>NUCLEOTIDE SEQUENCE [LARGE SCALE GENOMIC DNA]</scope>
    <source>
        <strain evidence="4 5">DSM 25350</strain>
    </source>
</reference>
<keyword evidence="1" id="KW-0175">Coiled coil</keyword>
<dbReference type="CDD" id="cd20705">
    <property type="entry name" value="MIX_I"/>
    <property type="match status" value="1"/>
</dbReference>
<feature type="transmembrane region" description="Helical" evidence="2">
    <location>
        <begin position="1051"/>
        <end position="1072"/>
    </location>
</feature>
<feature type="coiled-coil region" evidence="1">
    <location>
        <begin position="898"/>
        <end position="936"/>
    </location>
</feature>
<keyword evidence="5" id="KW-1185">Reference proteome</keyword>
<feature type="coiled-coil region" evidence="1">
    <location>
        <begin position="587"/>
        <end position="698"/>
    </location>
</feature>
<sequence>MSLIDQGVLLLRDQNGGQRTALINNVCDLNDNAHSCTFNGIPRSNQYDLCLRQVDPIYQFNEIPLGELISVAGDEEQDEWDTVLVPTSVHTLSEPDAIESLVDEEDRQGIYPKRELAEKFCRQGWLYLYVNGYLWREIKVLANGSMQDVNLSFRKGLATEQSDASPDESRIATSNSNSLLLLPYKINGEETTIQVAYSEVQWSWEQVTLMGGMNPDDPRLNQGVPLREEQLCKNLSLAEELRSKRFTEVSGLENYTSKFDMSEGPIGAFDENDIGQERYKNKGIAKLYLSDSIGVARTLSEEYKYLREVVHRILHSYVLEDDKSASDLKKGDNSAFHKRQLALMIQNTFYQQTQVIKNSPSTTDEAKEFAEKMTGWKEDRLNEQAFNDYLEKEALIETAELIAIAKDRLITFLEDIESVANFSVCAYDFFYQDASNYDAGFELVREVTEFIKEHPASQFLPLVDDNDWLEDKSFEDRGKGLLLQLLGTHPDKEAHPLFDCLFPPEKDEENLVAEACLRGDELKSEQEDKMKPLFNIEKLEQAISYNISSSEVDGFQAARRMAQAVNGFLFNVIQLPEIAGELGQSTIQDAEGRRQLTEQDIQRNEQKIQQNQQDISRLNGEINNNSRRYQDLSLEVRLLEREAAHLNGTSEAEKRRQLEVNTEIAKLETEKARLSASIHELDMQKKRLSKSIKKLEHHNKSIKGQIQSGRKFINASFQDAGAGYFKAIIRLQALQERLYSGREFEGISHDANKYFKNQIPSSHISVFHHLREPRTKEWDSFIRENAPRRGKGKNVTQVATYLPGVGDLTKLPLDSALLLSKNLQIMSSTAKQRLSKSENAAEVISKFYMMKRGSLTEQGRTIENRIVELEGKIDRNESQLWLKGHQLEEQERYNNRTNPQLESEVADIEAEQKKLLRENEQLNRQLASEVEEESRLKGSTFAHHGAKGGSWITAAGIGISGLVVALEIYNLKKAEDTYNQNQSTYNRAVRIGARLDLLAELFLAIENIAMISAKARGSKPVQLNIMRFHSHIAAATSKIKLDASKRAVRSIGVRVGLGMFSLVAVGASVYSAAMSSVDAYTRFKKGDIDSGIGAIMMASGFLGTAIGVYTLLSSSTFFLFSAIASPLGVIGSIALILTGLLIHYWFMDPPLSDWLEASPWGNSPLEIDTYLPAKHWAENGSINYEHILQDYYTLMFSPKVSMEYKGAGASFGEYGQFAPDFLSIDLTLPGFEPGRSEFDMELWYKLRNGDYNWVNGFDVKDDWSRLDLMAAADSVMQNDITLSQEEIHDNNADTSEDKQDTTWVDELRSVSNSPDNSQKDIAIVAAFWRAATLEIKPNYQGWQIKVPFSFLNKMVQLKVQRGTNVELDFKLRLRYFPHGKGEKVMKQGSIEHVLPNPNLYDSTLTEEAVEKNRENHLYKEGNDIWLEYTLLNIEEESPREVLIQQLEHEERTNRVLDNLSKSNAFG</sequence>
<name>A0A316FAR5_9GAMM</name>
<feature type="transmembrane region" description="Helical" evidence="2">
    <location>
        <begin position="1119"/>
        <end position="1146"/>
    </location>
</feature>
<dbReference type="OrthoDB" id="5406083at2"/>
<organism evidence="4 5">
    <name type="scientific">Pleionea mediterranea</name>
    <dbReference type="NCBI Taxonomy" id="523701"/>
    <lineage>
        <taxon>Bacteria</taxon>
        <taxon>Pseudomonadati</taxon>
        <taxon>Pseudomonadota</taxon>
        <taxon>Gammaproteobacteria</taxon>
        <taxon>Oceanospirillales</taxon>
        <taxon>Pleioneaceae</taxon>
        <taxon>Pleionea</taxon>
    </lineage>
</organism>
<proteinExistence type="predicted"/>
<evidence type="ECO:0000256" key="2">
    <source>
        <dbReference type="SAM" id="Phobius"/>
    </source>
</evidence>
<dbReference type="PANTHER" id="PTHR23159:SF60">
    <property type="entry name" value="SPINDLE ASSEMBLY ABNORMAL PROTEIN 4"/>
    <property type="match status" value="1"/>
</dbReference>
<keyword evidence="2" id="KW-0812">Transmembrane</keyword>
<evidence type="ECO:0000313" key="5">
    <source>
        <dbReference type="Proteomes" id="UP000245790"/>
    </source>
</evidence>
<feature type="transmembrane region" description="Helical" evidence="2">
    <location>
        <begin position="1092"/>
        <end position="1112"/>
    </location>
</feature>
<dbReference type="Gene3D" id="1.10.287.1490">
    <property type="match status" value="1"/>
</dbReference>
<dbReference type="EMBL" id="QGGU01000018">
    <property type="protein sequence ID" value="PWK42533.1"/>
    <property type="molecule type" value="Genomic_DNA"/>
</dbReference>
<gene>
    <name evidence="4" type="ORF">C8D97_1182</name>
</gene>
<dbReference type="RefSeq" id="WP_109765103.1">
    <property type="nucleotide sequence ID" value="NZ_QGGU01000018.1"/>
</dbReference>
<feature type="domain" description="Toxin VasX N-terminal region" evidence="3">
    <location>
        <begin position="120"/>
        <end position="210"/>
    </location>
</feature>
<evidence type="ECO:0000256" key="1">
    <source>
        <dbReference type="SAM" id="Coils"/>
    </source>
</evidence>
<evidence type="ECO:0000259" key="3">
    <source>
        <dbReference type="Pfam" id="PF20249"/>
    </source>
</evidence>
<evidence type="ECO:0000313" key="4">
    <source>
        <dbReference type="EMBL" id="PWK42533.1"/>
    </source>
</evidence>
<dbReference type="Proteomes" id="UP000245790">
    <property type="component" value="Unassembled WGS sequence"/>
</dbReference>
<comment type="caution">
    <text evidence="4">The sequence shown here is derived from an EMBL/GenBank/DDBJ whole genome shotgun (WGS) entry which is preliminary data.</text>
</comment>
<keyword evidence="2" id="KW-1133">Transmembrane helix</keyword>
<keyword evidence="2" id="KW-0472">Membrane</keyword>